<protein>
    <submittedName>
        <fullName evidence="7">Sensory protein</fullName>
    </submittedName>
</protein>
<reference evidence="7 8" key="1">
    <citation type="journal article" date="2015" name="Genome Announc.">
        <title>Expanding the biotechnology potential of lactobacilli through comparative genomics of 213 strains and associated genera.</title>
        <authorList>
            <person name="Sun Z."/>
            <person name="Harris H.M."/>
            <person name="McCann A."/>
            <person name="Guo C."/>
            <person name="Argimon S."/>
            <person name="Zhang W."/>
            <person name="Yang X."/>
            <person name="Jeffery I.B."/>
            <person name="Cooney J.C."/>
            <person name="Kagawa T.F."/>
            <person name="Liu W."/>
            <person name="Song Y."/>
            <person name="Salvetti E."/>
            <person name="Wrobel A."/>
            <person name="Rasinkangas P."/>
            <person name="Parkhill J."/>
            <person name="Rea M.C."/>
            <person name="O'Sullivan O."/>
            <person name="Ritari J."/>
            <person name="Douillard F.P."/>
            <person name="Paul Ross R."/>
            <person name="Yang R."/>
            <person name="Briner A.E."/>
            <person name="Felis G.E."/>
            <person name="de Vos W.M."/>
            <person name="Barrangou R."/>
            <person name="Klaenhammer T.R."/>
            <person name="Caufield P.W."/>
            <person name="Cui Y."/>
            <person name="Zhang H."/>
            <person name="O'Toole P.W."/>
        </authorList>
    </citation>
    <scope>NUCLEOTIDE SEQUENCE [LARGE SCALE GENOMIC DNA]</scope>
    <source>
        <strain evidence="7 8">DSM 13238</strain>
    </source>
</reference>
<feature type="transmembrane region" description="Helical" evidence="6">
    <location>
        <begin position="141"/>
        <end position="160"/>
    </location>
</feature>
<dbReference type="GO" id="GO:0016020">
    <property type="term" value="C:membrane"/>
    <property type="evidence" value="ECO:0007669"/>
    <property type="project" value="UniProtKB-SubCell"/>
</dbReference>
<evidence type="ECO:0000256" key="3">
    <source>
        <dbReference type="ARBA" id="ARBA00022692"/>
    </source>
</evidence>
<comment type="subcellular location">
    <subcellularLocation>
        <location evidence="1">Membrane</location>
        <topology evidence="1">Multi-pass membrane protein</topology>
    </subcellularLocation>
</comment>
<dbReference type="EMBL" id="AZES01000060">
    <property type="protein sequence ID" value="KRL31149.1"/>
    <property type="molecule type" value="Genomic_DNA"/>
</dbReference>
<evidence type="ECO:0000313" key="8">
    <source>
        <dbReference type="Proteomes" id="UP000051908"/>
    </source>
</evidence>
<dbReference type="RefSeq" id="WP_056955841.1">
    <property type="nucleotide sequence ID" value="NZ_AZES01000060.1"/>
</dbReference>
<sequence length="161" mass="18469">MEKLGIKKGIFSLIIFIVIVELLGSLSSAFAGNIKLKYNVLNLPPLSPPDYVFGIVWSILYFLIAVAGYLIIFSNRAPKRVKTVSSILFWLQLLLNFIWSIVFFNEHYIWGLIIILILDIVVFLCIVFFRRINRLASNLLIPYLIWILFATYLTIGVAILN</sequence>
<dbReference type="PANTHER" id="PTHR10057">
    <property type="entry name" value="PERIPHERAL-TYPE BENZODIAZEPINE RECEPTOR"/>
    <property type="match status" value="1"/>
</dbReference>
<feature type="transmembrane region" description="Helical" evidence="6">
    <location>
        <begin position="51"/>
        <end position="72"/>
    </location>
</feature>
<dbReference type="Proteomes" id="UP000051908">
    <property type="component" value="Unassembled WGS sequence"/>
</dbReference>
<dbReference type="PANTHER" id="PTHR10057:SF0">
    <property type="entry name" value="TRANSLOCATOR PROTEIN"/>
    <property type="match status" value="1"/>
</dbReference>
<evidence type="ECO:0000256" key="1">
    <source>
        <dbReference type="ARBA" id="ARBA00004141"/>
    </source>
</evidence>
<dbReference type="CDD" id="cd15904">
    <property type="entry name" value="TSPO_MBR"/>
    <property type="match status" value="1"/>
</dbReference>
<dbReference type="FunFam" id="1.20.1260.100:FF:000001">
    <property type="entry name" value="translocator protein 2"/>
    <property type="match status" value="1"/>
</dbReference>
<gene>
    <name evidence="7" type="ORF">FD33_GL002268</name>
</gene>
<dbReference type="OrthoDB" id="9795496at2"/>
<dbReference type="GeneID" id="96667924"/>
<dbReference type="InterPro" id="IPR004307">
    <property type="entry name" value="TspO_MBR"/>
</dbReference>
<organism evidence="7 8">
    <name type="scientific">Companilactobacillus paralimentarius DSM 13238 = JCM 10415</name>
    <dbReference type="NCBI Taxonomy" id="1122151"/>
    <lineage>
        <taxon>Bacteria</taxon>
        <taxon>Bacillati</taxon>
        <taxon>Bacillota</taxon>
        <taxon>Bacilli</taxon>
        <taxon>Lactobacillales</taxon>
        <taxon>Lactobacillaceae</taxon>
        <taxon>Companilactobacillus</taxon>
    </lineage>
</organism>
<feature type="transmembrane region" description="Helical" evidence="6">
    <location>
        <begin position="108"/>
        <end position="129"/>
    </location>
</feature>
<keyword evidence="8" id="KW-1185">Reference proteome</keyword>
<dbReference type="Gene3D" id="1.20.1260.100">
    <property type="entry name" value="TspO/MBR protein"/>
    <property type="match status" value="1"/>
</dbReference>
<comment type="similarity">
    <text evidence="2">Belongs to the TspO/BZRP family.</text>
</comment>
<evidence type="ECO:0000256" key="6">
    <source>
        <dbReference type="SAM" id="Phobius"/>
    </source>
</evidence>
<dbReference type="AlphaFoldDB" id="A0A0R1PFD9"/>
<dbReference type="PIRSF" id="PIRSF005859">
    <property type="entry name" value="PBR"/>
    <property type="match status" value="1"/>
</dbReference>
<keyword evidence="5 6" id="KW-0472">Membrane</keyword>
<dbReference type="GO" id="GO:0033013">
    <property type="term" value="P:tetrapyrrole metabolic process"/>
    <property type="evidence" value="ECO:0007669"/>
    <property type="project" value="UniProtKB-ARBA"/>
</dbReference>
<name>A0A0R1PFD9_9LACO</name>
<evidence type="ECO:0000256" key="5">
    <source>
        <dbReference type="ARBA" id="ARBA00023136"/>
    </source>
</evidence>
<dbReference type="Pfam" id="PF03073">
    <property type="entry name" value="TspO_MBR"/>
    <property type="match status" value="1"/>
</dbReference>
<feature type="transmembrane region" description="Helical" evidence="6">
    <location>
        <begin position="84"/>
        <end position="102"/>
    </location>
</feature>
<feature type="transmembrane region" description="Helical" evidence="6">
    <location>
        <begin position="9"/>
        <end position="31"/>
    </location>
</feature>
<keyword evidence="3 6" id="KW-0812">Transmembrane</keyword>
<evidence type="ECO:0000256" key="4">
    <source>
        <dbReference type="ARBA" id="ARBA00022989"/>
    </source>
</evidence>
<keyword evidence="4 6" id="KW-1133">Transmembrane helix</keyword>
<evidence type="ECO:0000256" key="2">
    <source>
        <dbReference type="ARBA" id="ARBA00007524"/>
    </source>
</evidence>
<dbReference type="PATRIC" id="fig|1122151.5.peg.2346"/>
<proteinExistence type="inferred from homology"/>
<evidence type="ECO:0000313" key="7">
    <source>
        <dbReference type="EMBL" id="KRL31149.1"/>
    </source>
</evidence>
<accession>A0A0R1PFD9</accession>
<comment type="caution">
    <text evidence="7">The sequence shown here is derived from an EMBL/GenBank/DDBJ whole genome shotgun (WGS) entry which is preliminary data.</text>
</comment>
<dbReference type="InterPro" id="IPR038330">
    <property type="entry name" value="TspO/MBR-related_sf"/>
</dbReference>